<keyword evidence="2" id="KW-0677">Repeat</keyword>
<feature type="repeat" description="WD" evidence="3">
    <location>
        <begin position="304"/>
        <end position="345"/>
    </location>
</feature>
<dbReference type="EMBL" id="CP002299">
    <property type="protein sequence ID" value="ADP78938.1"/>
    <property type="molecule type" value="Genomic_DNA"/>
</dbReference>
<dbReference type="InParanoid" id="E3IW96"/>
<proteinExistence type="predicted"/>
<dbReference type="InterPro" id="IPR035897">
    <property type="entry name" value="Toll_tir_struct_dom_sf"/>
</dbReference>
<dbReference type="InterPro" id="IPR020472">
    <property type="entry name" value="WD40_PAC1"/>
</dbReference>
<dbReference type="PANTHER" id="PTHR19879:SF9">
    <property type="entry name" value="TRANSCRIPTION INITIATION FACTOR TFIID SUBUNIT 5"/>
    <property type="match status" value="1"/>
</dbReference>
<dbReference type="PROSITE" id="PS00678">
    <property type="entry name" value="WD_REPEATS_1"/>
    <property type="match status" value="6"/>
</dbReference>
<evidence type="ECO:0000313" key="7">
    <source>
        <dbReference type="Proteomes" id="UP000002484"/>
    </source>
</evidence>
<feature type="domain" description="TIR" evidence="5">
    <location>
        <begin position="11"/>
        <end position="143"/>
    </location>
</feature>
<dbReference type="Gene3D" id="2.130.10.10">
    <property type="entry name" value="YVTN repeat-like/Quinoprotein amine dehydrogenase"/>
    <property type="match status" value="4"/>
</dbReference>
<dbReference type="KEGG" id="fri:FraEuI1c_0860"/>
<dbReference type="Proteomes" id="UP000002484">
    <property type="component" value="Chromosome"/>
</dbReference>
<dbReference type="eggNOG" id="COG2319">
    <property type="taxonomic scope" value="Bacteria"/>
</dbReference>
<evidence type="ECO:0000259" key="5">
    <source>
        <dbReference type="PROSITE" id="PS50104"/>
    </source>
</evidence>
<feature type="region of interest" description="Disordered" evidence="4">
    <location>
        <begin position="146"/>
        <end position="220"/>
    </location>
</feature>
<protein>
    <submittedName>
        <fullName evidence="6">WD40 repeat, subgroup</fullName>
    </submittedName>
</protein>
<evidence type="ECO:0000256" key="2">
    <source>
        <dbReference type="ARBA" id="ARBA00022737"/>
    </source>
</evidence>
<keyword evidence="7" id="KW-1185">Reference proteome</keyword>
<feature type="repeat" description="WD" evidence="3">
    <location>
        <begin position="498"/>
        <end position="531"/>
    </location>
</feature>
<feature type="repeat" description="WD" evidence="3">
    <location>
        <begin position="213"/>
        <end position="246"/>
    </location>
</feature>
<dbReference type="AlphaFoldDB" id="E3IW96"/>
<dbReference type="RefSeq" id="WP_013422059.1">
    <property type="nucleotide sequence ID" value="NC_014666.1"/>
</dbReference>
<dbReference type="InterPro" id="IPR015943">
    <property type="entry name" value="WD40/YVTN_repeat-like_dom_sf"/>
</dbReference>
<feature type="repeat" description="WD" evidence="3">
    <location>
        <begin position="452"/>
        <end position="493"/>
    </location>
</feature>
<dbReference type="STRING" id="298654.FraEuI1c_0860"/>
<dbReference type="PANTHER" id="PTHR19879">
    <property type="entry name" value="TRANSCRIPTION INITIATION FACTOR TFIID"/>
    <property type="match status" value="1"/>
</dbReference>
<gene>
    <name evidence="6" type="ordered locus">FraEuI1c_0860</name>
</gene>
<dbReference type="Pfam" id="PF00400">
    <property type="entry name" value="WD40"/>
    <property type="match status" value="7"/>
</dbReference>
<dbReference type="PRINTS" id="PR00320">
    <property type="entry name" value="GPROTEINBRPT"/>
</dbReference>
<dbReference type="GO" id="GO:0007165">
    <property type="term" value="P:signal transduction"/>
    <property type="evidence" value="ECO:0007669"/>
    <property type="project" value="InterPro"/>
</dbReference>
<dbReference type="Pfam" id="PF13676">
    <property type="entry name" value="TIR_2"/>
    <property type="match status" value="1"/>
</dbReference>
<evidence type="ECO:0000256" key="1">
    <source>
        <dbReference type="ARBA" id="ARBA00022574"/>
    </source>
</evidence>
<evidence type="ECO:0000256" key="4">
    <source>
        <dbReference type="SAM" id="MobiDB-lite"/>
    </source>
</evidence>
<dbReference type="InterPro" id="IPR000157">
    <property type="entry name" value="TIR_dom"/>
</dbReference>
<name>E3IW96_PSEI1</name>
<organism evidence="6 7">
    <name type="scientific">Pseudofrankia inefficax (strain DSM 45817 / CECT 9037 / DDB 130130 / EuI1c)</name>
    <name type="common">Frankia inefficax</name>
    <dbReference type="NCBI Taxonomy" id="298654"/>
    <lineage>
        <taxon>Bacteria</taxon>
        <taxon>Bacillati</taxon>
        <taxon>Actinomycetota</taxon>
        <taxon>Actinomycetes</taxon>
        <taxon>Frankiales</taxon>
        <taxon>Frankiaceae</taxon>
        <taxon>Pseudofrankia</taxon>
    </lineage>
</organism>
<accession>E3IW96</accession>
<feature type="repeat" description="WD" evidence="3">
    <location>
        <begin position="265"/>
        <end position="291"/>
    </location>
</feature>
<reference evidence="6 7" key="1">
    <citation type="submission" date="2010-10" db="EMBL/GenBank/DDBJ databases">
        <title>Complete sequence of Frankia sp. EuI1c.</title>
        <authorList>
            <consortium name="US DOE Joint Genome Institute"/>
            <person name="Lucas S."/>
            <person name="Copeland A."/>
            <person name="Lapidus A."/>
            <person name="Cheng J.-F."/>
            <person name="Bruce D."/>
            <person name="Goodwin L."/>
            <person name="Pitluck S."/>
            <person name="Chertkov O."/>
            <person name="Detter J.C."/>
            <person name="Han C."/>
            <person name="Tapia R."/>
            <person name="Land M."/>
            <person name="Hauser L."/>
            <person name="Jeffries C."/>
            <person name="Kyrpides N."/>
            <person name="Ivanova N."/>
            <person name="Mikhailova N."/>
            <person name="Beauchemin N."/>
            <person name="Sen A."/>
            <person name="Sur S.A."/>
            <person name="Gtari M."/>
            <person name="Wall L."/>
            <person name="Tisa L."/>
            <person name="Woyke T."/>
        </authorList>
    </citation>
    <scope>NUCLEOTIDE SEQUENCE [LARGE SCALE GENOMIC DNA]</scope>
    <source>
        <strain evidence="7">DSM 45817 / CECT 9037 / EuI1c</strain>
    </source>
</reference>
<dbReference type="Gene3D" id="3.40.50.10140">
    <property type="entry name" value="Toll/interleukin-1 receptor homology (TIR) domain"/>
    <property type="match status" value="1"/>
</dbReference>
<feature type="compositionally biased region" description="Pro residues" evidence="4">
    <location>
        <begin position="150"/>
        <end position="162"/>
    </location>
</feature>
<dbReference type="InterPro" id="IPR001680">
    <property type="entry name" value="WD40_rpt"/>
</dbReference>
<dbReference type="PROSITE" id="PS50082">
    <property type="entry name" value="WD_REPEATS_2"/>
    <property type="match status" value="6"/>
</dbReference>
<dbReference type="PROSITE" id="PS50294">
    <property type="entry name" value="WD_REPEATS_REGION"/>
    <property type="match status" value="6"/>
</dbReference>
<feature type="repeat" description="WD" evidence="3">
    <location>
        <begin position="406"/>
        <end position="447"/>
    </location>
</feature>
<sequence length="531" mass="57143">MTLTGGPVDPEGWDFFVSYTGKDRAWAEWLAWQLEDAGHSVLIQAWDFVAGSDWAARMDQGIRLARRTIAVLSDAYLGSVYGAQEWRSAQVADPGGFARKLLPIRIEDCPRPGLLRTIVSIDLFGLTPEDARRRLLEHVRGAIDGRIKPPVAPSFPTPPREAPPARRPDFPTTQSPAVTRALNATWSSSKGRRATRRPAPADPAGPRPLGDPLTGHTAGVQSLAFSPDGQLLATASADTTVRLWNVTDPADPEPLGQPLDGNARLLSVAFSPDGQTLATTSDDTTVQLWDLTDPADPGPLGQPLTGHSDWVWSVAFSPDGQILATASDDKTVRLWDVAGRRRLGKPLTSDKAPMLAVAFSPDGKTLATGDDNKTQLWDLSDPARPQRLGTLLVTEPTRRRRLGARLTEEKAWVSSVAFSPDGRALATAGGDRAVWLWDVTDPARPQALGQPLTGHTDDVRSVAFAPDGRTLASASIDNTLRLWDVTDPARSQALGEPLTGHTDGVQSVAFAPDGRILASASTDSTVRLWRL</sequence>
<evidence type="ECO:0000313" key="6">
    <source>
        <dbReference type="EMBL" id="ADP78938.1"/>
    </source>
</evidence>
<dbReference type="SMART" id="SM00255">
    <property type="entry name" value="TIR"/>
    <property type="match status" value="1"/>
</dbReference>
<keyword evidence="1 3" id="KW-0853">WD repeat</keyword>
<dbReference type="InterPro" id="IPR019775">
    <property type="entry name" value="WD40_repeat_CS"/>
</dbReference>
<feature type="compositionally biased region" description="Polar residues" evidence="4">
    <location>
        <begin position="172"/>
        <end position="189"/>
    </location>
</feature>
<dbReference type="SUPFAM" id="SSF50978">
    <property type="entry name" value="WD40 repeat-like"/>
    <property type="match status" value="1"/>
</dbReference>
<dbReference type="OrthoDB" id="3209119at2"/>
<dbReference type="SMART" id="SM00320">
    <property type="entry name" value="WD40"/>
    <property type="match status" value="7"/>
</dbReference>
<dbReference type="InterPro" id="IPR036322">
    <property type="entry name" value="WD40_repeat_dom_sf"/>
</dbReference>
<dbReference type="PROSITE" id="PS50104">
    <property type="entry name" value="TIR"/>
    <property type="match status" value="1"/>
</dbReference>
<dbReference type="HOGENOM" id="CLU_025381_0_0_11"/>
<dbReference type="SUPFAM" id="SSF52200">
    <property type="entry name" value="Toll/Interleukin receptor TIR domain"/>
    <property type="match status" value="1"/>
</dbReference>
<dbReference type="CDD" id="cd00200">
    <property type="entry name" value="WD40"/>
    <property type="match status" value="1"/>
</dbReference>
<evidence type="ECO:0000256" key="3">
    <source>
        <dbReference type="PROSITE-ProRule" id="PRU00221"/>
    </source>
</evidence>